<sequence length="400" mass="44983">MERGKLFTVVLSSLILLGILSFVLSKDLRPNVSAHSSSNDWTSGKDLIWVPDNYSPGFYISGSYYYTDTTFLRWNTTSANNIKNSGHRYTQDNTDGAGSCSSEHFTSTGNWGTNFPNPDYDQDNDTWYCNTSAEEAEITSDYLSFPTPGTNYFTTMQWRRVRSGTGQMYFTSQLSNFQLLEWNTAHYDLLYTRNYTSSGAMKNFPMFNCFTVLSSVVFADSTPERNFTVEQNIQSKTDLESYKNSAIEKLGILRLNGVTKANVVVTFSSPQSPDRFTDFLKVNSISLQSFEMRAYDSSGQKITLGGTTDPLKAFEEMKQSLALSGLDGLGLNGVISFKGAIDVSDYEKLNGLPNIYLVDVTPEAYFLELKSTGEIEPGESWDINVNDLYWYLEQYHSGKI</sequence>
<evidence type="ECO:0000313" key="1">
    <source>
        <dbReference type="EMBL" id="KKW05972.1"/>
    </source>
</evidence>
<name>A0A0G1XTQ3_9BACT</name>
<dbReference type="Proteomes" id="UP000034119">
    <property type="component" value="Unassembled WGS sequence"/>
</dbReference>
<gene>
    <name evidence="1" type="ORF">UY40_C0005G0030</name>
</gene>
<accession>A0A0G1XTQ3</accession>
<dbReference type="AlphaFoldDB" id="A0A0G1XTQ3"/>
<comment type="caution">
    <text evidence="1">The sequence shown here is derived from an EMBL/GenBank/DDBJ whole genome shotgun (WGS) entry which is preliminary data.</text>
</comment>
<proteinExistence type="predicted"/>
<protein>
    <submittedName>
        <fullName evidence="1">Uncharacterized protein</fullName>
    </submittedName>
</protein>
<dbReference type="EMBL" id="LCPW01000005">
    <property type="protein sequence ID" value="KKW05972.1"/>
    <property type="molecule type" value="Genomic_DNA"/>
</dbReference>
<dbReference type="STRING" id="1618342.UY40_C0005G0030"/>
<evidence type="ECO:0000313" key="2">
    <source>
        <dbReference type="Proteomes" id="UP000034119"/>
    </source>
</evidence>
<organism evidence="1 2">
    <name type="scientific">candidate division CPR1 bacterium GW2011_GWC1_49_13</name>
    <dbReference type="NCBI Taxonomy" id="1618342"/>
    <lineage>
        <taxon>Bacteria</taxon>
        <taxon>candidate division CPR1</taxon>
    </lineage>
</organism>
<reference evidence="1 2" key="1">
    <citation type="journal article" date="2015" name="Nature">
        <title>rRNA introns, odd ribosomes, and small enigmatic genomes across a large radiation of phyla.</title>
        <authorList>
            <person name="Brown C.T."/>
            <person name="Hug L.A."/>
            <person name="Thomas B.C."/>
            <person name="Sharon I."/>
            <person name="Castelle C.J."/>
            <person name="Singh A."/>
            <person name="Wilkins M.J."/>
            <person name="Williams K.H."/>
            <person name="Banfield J.F."/>
        </authorList>
    </citation>
    <scope>NUCLEOTIDE SEQUENCE [LARGE SCALE GENOMIC DNA]</scope>
</reference>